<name>A0A2H4UVB3_9VIRU</name>
<sequence>MSDVIYTESFNEGTFIKKYNDDNIKKNIKSSLYPLCTQNIKNNGLNERYCADFPFFKSSEERIFNNSKWSNIKYPSYFIPAYISTNIPNIVYAPNYFYIE</sequence>
<evidence type="ECO:0000313" key="1">
    <source>
        <dbReference type="EMBL" id="ATZ80796.1"/>
    </source>
</evidence>
<dbReference type="EMBL" id="MF782455">
    <property type="protein sequence ID" value="ATZ80796.1"/>
    <property type="molecule type" value="Genomic_DNA"/>
</dbReference>
<keyword evidence="2" id="KW-1185">Reference proteome</keyword>
<evidence type="ECO:0000313" key="2">
    <source>
        <dbReference type="Proteomes" id="UP000240325"/>
    </source>
</evidence>
<dbReference type="Proteomes" id="UP000240325">
    <property type="component" value="Segment"/>
</dbReference>
<gene>
    <name evidence="1" type="ORF">BMW23_0750</name>
</gene>
<reference evidence="1" key="1">
    <citation type="journal article" date="2017" name="Elife">
        <title>The kinetoplastid-infecting Bodo saltans virus (BsV), a window into the most abundant giant viruses in the sea.</title>
        <authorList>
            <person name="Deeg C.M."/>
            <person name="Chow C.-E.T."/>
            <person name="Suttle C.A."/>
        </authorList>
    </citation>
    <scope>NUCLEOTIDE SEQUENCE</scope>
    <source>
        <strain evidence="1">NG1</strain>
    </source>
</reference>
<proteinExistence type="predicted"/>
<protein>
    <submittedName>
        <fullName evidence="1">Uncharacterized protein</fullName>
    </submittedName>
</protein>
<organism evidence="1">
    <name type="scientific">Bodo saltans virus</name>
    <dbReference type="NCBI Taxonomy" id="2024608"/>
    <lineage>
        <taxon>Viruses</taxon>
        <taxon>Varidnaviria</taxon>
        <taxon>Bamfordvirae</taxon>
        <taxon>Nucleocytoviricota</taxon>
        <taxon>Megaviricetes</taxon>
        <taxon>Imitervirales</taxon>
        <taxon>Mimiviridae</taxon>
        <taxon>Klosneuvirinae</taxon>
        <taxon>Theiavirus</taxon>
        <taxon>Theiavirus salishense</taxon>
    </lineage>
</organism>
<accession>A0A2H4UVB3</accession>